<keyword evidence="2" id="KW-1185">Reference proteome</keyword>
<name>A0ACB9P7N4_BAUVA</name>
<accession>A0ACB9P7N4</accession>
<dbReference type="EMBL" id="CM039430">
    <property type="protein sequence ID" value="KAI4344527.1"/>
    <property type="molecule type" value="Genomic_DNA"/>
</dbReference>
<organism evidence="1 2">
    <name type="scientific">Bauhinia variegata</name>
    <name type="common">Purple orchid tree</name>
    <name type="synonym">Phanera variegata</name>
    <dbReference type="NCBI Taxonomy" id="167791"/>
    <lineage>
        <taxon>Eukaryota</taxon>
        <taxon>Viridiplantae</taxon>
        <taxon>Streptophyta</taxon>
        <taxon>Embryophyta</taxon>
        <taxon>Tracheophyta</taxon>
        <taxon>Spermatophyta</taxon>
        <taxon>Magnoliopsida</taxon>
        <taxon>eudicotyledons</taxon>
        <taxon>Gunneridae</taxon>
        <taxon>Pentapetalae</taxon>
        <taxon>rosids</taxon>
        <taxon>fabids</taxon>
        <taxon>Fabales</taxon>
        <taxon>Fabaceae</taxon>
        <taxon>Cercidoideae</taxon>
        <taxon>Cercideae</taxon>
        <taxon>Bauhiniinae</taxon>
        <taxon>Bauhinia</taxon>
    </lineage>
</organism>
<comment type="caution">
    <text evidence="1">The sequence shown here is derived from an EMBL/GenBank/DDBJ whole genome shotgun (WGS) entry which is preliminary data.</text>
</comment>
<evidence type="ECO:0000313" key="1">
    <source>
        <dbReference type="EMBL" id="KAI4344527.1"/>
    </source>
</evidence>
<dbReference type="Proteomes" id="UP000828941">
    <property type="component" value="Chromosome 5"/>
</dbReference>
<proteinExistence type="predicted"/>
<protein>
    <submittedName>
        <fullName evidence="1">Uncharacterized protein</fullName>
    </submittedName>
</protein>
<gene>
    <name evidence="1" type="ORF">L6164_011743</name>
</gene>
<reference evidence="1 2" key="1">
    <citation type="journal article" date="2022" name="DNA Res.">
        <title>Chromosomal-level genome assembly of the orchid tree Bauhinia variegata (Leguminosae; Cercidoideae) supports the allotetraploid origin hypothesis of Bauhinia.</title>
        <authorList>
            <person name="Zhong Y."/>
            <person name="Chen Y."/>
            <person name="Zheng D."/>
            <person name="Pang J."/>
            <person name="Liu Y."/>
            <person name="Luo S."/>
            <person name="Meng S."/>
            <person name="Qian L."/>
            <person name="Wei D."/>
            <person name="Dai S."/>
            <person name="Zhou R."/>
        </authorList>
    </citation>
    <scope>NUCLEOTIDE SEQUENCE [LARGE SCALE GENOMIC DNA]</scope>
    <source>
        <strain evidence="1">BV-YZ2020</strain>
    </source>
</reference>
<evidence type="ECO:0000313" key="2">
    <source>
        <dbReference type="Proteomes" id="UP000828941"/>
    </source>
</evidence>
<sequence>MQILGSQVLVKVVKNKLAPPFKTAQFELEFGKGISRESEIIDLALKHKFISKSGAYFRYNDQTFHGKDAFKRFLAENSNMLEELTIKLREKLLYGQPETEATNGDLTEEIVSTDEEVTAAEA</sequence>